<dbReference type="Proteomes" id="UP001357733">
    <property type="component" value="Unassembled WGS sequence"/>
</dbReference>
<name>A0AAW9MWN0_9FIRM</name>
<sequence>MDRTIKVTGKGKVSAKLDLIRINISIKEINKEYSKTLEMVSKSTKSLKETIIRAGLDIKNLKTLSFNISSQYESYYDKDNIYRSKFIGYCYKEKLYIQFPNDNKILSRVLYELSRCEVEVEFSIVYTVKDVNKIKNSLLEKAVEDSKNKAEILSKAAGVSLGKIKNINYSWGELEIYSRPIQDFELMKSDTVESYDMDIEADDIDLEDSVTIEWEIS</sequence>
<dbReference type="Gene3D" id="3.30.110.170">
    <property type="entry name" value="Protein of unknown function (DUF541), domain 1"/>
    <property type="match status" value="1"/>
</dbReference>
<reference evidence="1 2" key="1">
    <citation type="submission" date="2024-01" db="EMBL/GenBank/DDBJ databases">
        <title>Complete genome sequence of Citroniella saccharovorans strain M6.X9, isolated from human fecal sample.</title>
        <authorList>
            <person name="Cheng G."/>
            <person name="Westerholm M."/>
            <person name="Schnurer A."/>
        </authorList>
    </citation>
    <scope>NUCLEOTIDE SEQUENCE [LARGE SCALE GENOMIC DNA]</scope>
    <source>
        <strain evidence="1 2">DSM 29873</strain>
    </source>
</reference>
<evidence type="ECO:0000313" key="1">
    <source>
        <dbReference type="EMBL" id="MEB3429328.1"/>
    </source>
</evidence>
<dbReference type="InterPro" id="IPR052022">
    <property type="entry name" value="26kDa_periplasmic_antigen"/>
</dbReference>
<keyword evidence="2" id="KW-1185">Reference proteome</keyword>
<dbReference type="EMBL" id="JAYKOT010000003">
    <property type="protein sequence ID" value="MEB3429328.1"/>
    <property type="molecule type" value="Genomic_DNA"/>
</dbReference>
<comment type="caution">
    <text evidence="1">The sequence shown here is derived from an EMBL/GenBank/DDBJ whole genome shotgun (WGS) entry which is preliminary data.</text>
</comment>
<dbReference type="RefSeq" id="WP_324619525.1">
    <property type="nucleotide sequence ID" value="NZ_JAYKOT010000003.1"/>
</dbReference>
<organism evidence="1 2">
    <name type="scientific">Citroniella saccharovorans</name>
    <dbReference type="NCBI Taxonomy" id="2053367"/>
    <lineage>
        <taxon>Bacteria</taxon>
        <taxon>Bacillati</taxon>
        <taxon>Bacillota</taxon>
        <taxon>Tissierellia</taxon>
        <taxon>Tissierellales</taxon>
        <taxon>Peptoniphilaceae</taxon>
        <taxon>Citroniella</taxon>
    </lineage>
</organism>
<accession>A0AAW9MWN0</accession>
<proteinExistence type="predicted"/>
<dbReference type="Gene3D" id="3.30.70.2970">
    <property type="entry name" value="Protein of unknown function (DUF541), domain 2"/>
    <property type="match status" value="1"/>
</dbReference>
<dbReference type="Pfam" id="PF04402">
    <property type="entry name" value="SIMPL"/>
    <property type="match status" value="1"/>
</dbReference>
<dbReference type="GO" id="GO:0006974">
    <property type="term" value="P:DNA damage response"/>
    <property type="evidence" value="ECO:0007669"/>
    <property type="project" value="TreeGrafter"/>
</dbReference>
<dbReference type="PANTHER" id="PTHR34387:SF2">
    <property type="entry name" value="SLR1258 PROTEIN"/>
    <property type="match status" value="1"/>
</dbReference>
<dbReference type="PANTHER" id="PTHR34387">
    <property type="entry name" value="SLR1258 PROTEIN"/>
    <property type="match status" value="1"/>
</dbReference>
<protein>
    <submittedName>
        <fullName evidence="1">SIMPL domain-containing protein</fullName>
    </submittedName>
</protein>
<dbReference type="InterPro" id="IPR007497">
    <property type="entry name" value="SIMPL/DUF541"/>
</dbReference>
<gene>
    <name evidence="1" type="ORF">VLK81_04740</name>
</gene>
<dbReference type="AlphaFoldDB" id="A0AAW9MWN0"/>
<evidence type="ECO:0000313" key="2">
    <source>
        <dbReference type="Proteomes" id="UP001357733"/>
    </source>
</evidence>